<feature type="domain" description="HTH merR-type" evidence="3">
    <location>
        <begin position="30"/>
        <end position="98"/>
    </location>
</feature>
<feature type="region of interest" description="Disordered" evidence="2">
    <location>
        <begin position="1"/>
        <end position="26"/>
    </location>
</feature>
<dbReference type="Pfam" id="PF13411">
    <property type="entry name" value="MerR_1"/>
    <property type="match status" value="1"/>
</dbReference>
<evidence type="ECO:0000313" key="5">
    <source>
        <dbReference type="Proteomes" id="UP000653472"/>
    </source>
</evidence>
<proteinExistence type="predicted"/>
<dbReference type="PANTHER" id="PTHR30204">
    <property type="entry name" value="REDOX-CYCLING DRUG-SENSING TRANSCRIPTIONAL ACTIVATOR SOXR"/>
    <property type="match status" value="1"/>
</dbReference>
<organism evidence="4 5">
    <name type="scientific">Solimonas marina</name>
    <dbReference type="NCBI Taxonomy" id="2714601"/>
    <lineage>
        <taxon>Bacteria</taxon>
        <taxon>Pseudomonadati</taxon>
        <taxon>Pseudomonadota</taxon>
        <taxon>Gammaproteobacteria</taxon>
        <taxon>Nevskiales</taxon>
        <taxon>Nevskiaceae</taxon>
        <taxon>Solimonas</taxon>
    </lineage>
</organism>
<dbReference type="Gene3D" id="1.10.1660.10">
    <property type="match status" value="1"/>
</dbReference>
<dbReference type="AlphaFoldDB" id="A0A970B9F9"/>
<dbReference type="GO" id="GO:0003700">
    <property type="term" value="F:DNA-binding transcription factor activity"/>
    <property type="evidence" value="ECO:0007669"/>
    <property type="project" value="InterPro"/>
</dbReference>
<dbReference type="PROSITE" id="PS50937">
    <property type="entry name" value="HTH_MERR_2"/>
    <property type="match status" value="1"/>
</dbReference>
<sequence length="277" mass="30825">MIRAMVMSPEDGNDETPAHDAESDRAEHDEYTIDELARAGGATVRNVRAYQDRGLLSPPERRGRVGIYTGEHLRRLKLVNQLLSRGYTIANIQELIEGLEKGQQLRDILGLERAISTPWSSEAPRLFTMPELLRMYGISAFAPATLSRVLRLGILVPDGIRFRAPNPKILLAGAELTRAGMSLDDLLTLVEHLRSHVQHVADEMVQVIVRLLDRYNGGLPPPEDVPKLADVIWRLRPLAVMAVDSEISRALEKSASKFLGDRIAQILEQQIKPPPAS</sequence>
<dbReference type="InterPro" id="IPR000551">
    <property type="entry name" value="MerR-type_HTH_dom"/>
</dbReference>
<comment type="caution">
    <text evidence="4">The sequence shown here is derived from an EMBL/GenBank/DDBJ whole genome shotgun (WGS) entry which is preliminary data.</text>
</comment>
<reference evidence="4" key="1">
    <citation type="submission" date="2020-03" db="EMBL/GenBank/DDBJ databases">
        <title>Solimonas marina sp. nov., isolated from deep seawater of the Pacific Ocean.</title>
        <authorList>
            <person name="Liu X."/>
            <person name="Lai Q."/>
            <person name="Sun F."/>
            <person name="Gai Y."/>
            <person name="Li G."/>
            <person name="Shao Z."/>
        </authorList>
    </citation>
    <scope>NUCLEOTIDE SEQUENCE</scope>
    <source>
        <strain evidence="4">C16B3</strain>
    </source>
</reference>
<evidence type="ECO:0000256" key="1">
    <source>
        <dbReference type="ARBA" id="ARBA00023125"/>
    </source>
</evidence>
<dbReference type="InterPro" id="IPR047057">
    <property type="entry name" value="MerR_fam"/>
</dbReference>
<dbReference type="PRINTS" id="PR00040">
    <property type="entry name" value="HTHMERR"/>
</dbReference>
<gene>
    <name evidence="4" type="ORF">G7Y82_08495</name>
</gene>
<dbReference type="EMBL" id="JAAVXB010000004">
    <property type="protein sequence ID" value="NKF22356.1"/>
    <property type="molecule type" value="Genomic_DNA"/>
</dbReference>
<name>A0A970B9F9_9GAMM</name>
<keyword evidence="1" id="KW-0238">DNA-binding</keyword>
<protein>
    <submittedName>
        <fullName evidence="4">MerR family transcriptional regulator</fullName>
    </submittedName>
</protein>
<dbReference type="InterPro" id="IPR009061">
    <property type="entry name" value="DNA-bd_dom_put_sf"/>
</dbReference>
<keyword evidence="5" id="KW-1185">Reference proteome</keyword>
<dbReference type="PANTHER" id="PTHR30204:SF93">
    <property type="entry name" value="HTH MERR-TYPE DOMAIN-CONTAINING PROTEIN"/>
    <property type="match status" value="1"/>
</dbReference>
<evidence type="ECO:0000313" key="4">
    <source>
        <dbReference type="EMBL" id="NKF22356.1"/>
    </source>
</evidence>
<dbReference type="SMART" id="SM00422">
    <property type="entry name" value="HTH_MERR"/>
    <property type="match status" value="1"/>
</dbReference>
<accession>A0A970B9F9</accession>
<dbReference type="Proteomes" id="UP000653472">
    <property type="component" value="Unassembled WGS sequence"/>
</dbReference>
<evidence type="ECO:0000256" key="2">
    <source>
        <dbReference type="SAM" id="MobiDB-lite"/>
    </source>
</evidence>
<evidence type="ECO:0000259" key="3">
    <source>
        <dbReference type="PROSITE" id="PS50937"/>
    </source>
</evidence>
<dbReference type="CDD" id="cd04778">
    <property type="entry name" value="HTH_MerR-like_sg2"/>
    <property type="match status" value="1"/>
</dbReference>
<dbReference type="GO" id="GO:0003677">
    <property type="term" value="F:DNA binding"/>
    <property type="evidence" value="ECO:0007669"/>
    <property type="project" value="UniProtKB-KW"/>
</dbReference>
<dbReference type="SUPFAM" id="SSF46955">
    <property type="entry name" value="Putative DNA-binding domain"/>
    <property type="match status" value="1"/>
</dbReference>
<feature type="compositionally biased region" description="Basic and acidic residues" evidence="2">
    <location>
        <begin position="16"/>
        <end position="26"/>
    </location>
</feature>